<dbReference type="EMBL" id="CP034348">
    <property type="protein sequence ID" value="QGX99783.1"/>
    <property type="molecule type" value="Genomic_DNA"/>
</dbReference>
<dbReference type="RefSeq" id="WP_157708464.1">
    <property type="nucleotide sequence ID" value="NZ_CP034348.1"/>
</dbReference>
<dbReference type="InterPro" id="IPR049560">
    <property type="entry name" value="MeTrfase_RsmB-F_NOP2_cat"/>
</dbReference>
<feature type="domain" description="SAM-dependent MTase RsmB/NOP-type" evidence="6">
    <location>
        <begin position="132"/>
        <end position="423"/>
    </location>
</feature>
<keyword evidence="4 5" id="KW-0694">RNA-binding</keyword>
<keyword evidence="2 5" id="KW-0808">Transferase</keyword>
<dbReference type="PANTHER" id="PTHR22807">
    <property type="entry name" value="NOP2 YEAST -RELATED NOL1/NOP2/FMU SUN DOMAIN-CONTAINING"/>
    <property type="match status" value="1"/>
</dbReference>
<dbReference type="InterPro" id="IPR029063">
    <property type="entry name" value="SAM-dependent_MTases_sf"/>
</dbReference>
<comment type="caution">
    <text evidence="5">Lacks conserved residue(s) required for the propagation of feature annotation.</text>
</comment>
<dbReference type="CDD" id="cd02440">
    <property type="entry name" value="AdoMet_MTases"/>
    <property type="match status" value="1"/>
</dbReference>
<organism evidence="7 8">
    <name type="scientific">Roseovarius faecimaris</name>
    <dbReference type="NCBI Taxonomy" id="2494550"/>
    <lineage>
        <taxon>Bacteria</taxon>
        <taxon>Pseudomonadati</taxon>
        <taxon>Pseudomonadota</taxon>
        <taxon>Alphaproteobacteria</taxon>
        <taxon>Rhodobacterales</taxon>
        <taxon>Roseobacteraceae</taxon>
        <taxon>Roseovarius</taxon>
    </lineage>
</organism>
<dbReference type="Proteomes" id="UP000428330">
    <property type="component" value="Chromosome"/>
</dbReference>
<dbReference type="Pfam" id="PF01029">
    <property type="entry name" value="NusB"/>
    <property type="match status" value="1"/>
</dbReference>
<evidence type="ECO:0000313" key="7">
    <source>
        <dbReference type="EMBL" id="QGX99783.1"/>
    </source>
</evidence>
<evidence type="ECO:0000313" key="8">
    <source>
        <dbReference type="Proteomes" id="UP000428330"/>
    </source>
</evidence>
<gene>
    <name evidence="7" type="ORF">EI983_16520</name>
</gene>
<name>A0A6I6IV57_9RHOB</name>
<dbReference type="GO" id="GO:0003723">
    <property type="term" value="F:RNA binding"/>
    <property type="evidence" value="ECO:0007669"/>
    <property type="project" value="UniProtKB-UniRule"/>
</dbReference>
<evidence type="ECO:0000256" key="2">
    <source>
        <dbReference type="ARBA" id="ARBA00022679"/>
    </source>
</evidence>
<feature type="active site" description="Nucleophile" evidence="5">
    <location>
        <position position="355"/>
    </location>
</feature>
<dbReference type="PANTHER" id="PTHR22807:SF61">
    <property type="entry name" value="NOL1_NOP2_SUN FAMILY PROTEIN _ ANTITERMINATION NUSB DOMAIN-CONTAINING PROTEIN"/>
    <property type="match status" value="1"/>
</dbReference>
<evidence type="ECO:0000259" key="6">
    <source>
        <dbReference type="PROSITE" id="PS51686"/>
    </source>
</evidence>
<reference evidence="8" key="1">
    <citation type="submission" date="2018-12" db="EMBL/GenBank/DDBJ databases">
        <title>Complete genome sequence of Roseovarius sp. MME-070.</title>
        <authorList>
            <person name="Nam Y.-D."/>
            <person name="Kang J."/>
            <person name="Chung W.-H."/>
            <person name="Park Y.S."/>
        </authorList>
    </citation>
    <scope>NUCLEOTIDE SEQUENCE [LARGE SCALE GENOMIC DNA]</scope>
    <source>
        <strain evidence="8">MME-070</strain>
    </source>
</reference>
<feature type="binding site" evidence="5">
    <location>
        <position position="261"/>
    </location>
    <ligand>
        <name>S-adenosyl-L-methionine</name>
        <dbReference type="ChEBI" id="CHEBI:59789"/>
    </ligand>
</feature>
<sequence length="428" mass="46015">MPPLPPSARHKAAVLLDQIIGEGRLMPELIASGTLDRLPPEDRARAQRLAMDTLRGMERADRILSKFLRKPPPLTVHNLLRVGTVELCTGGDAHGVVNDMVAIIGRHRRYGNLKGLMNAVLRKVAEDGPRKWHDLRIPRLRNWLREPLVKAYGQGVMNAMEKVHFAGAPLDLTAKGDPDALAKATGGTVLPTGTVRLREAGQVSALPGYDAGDWWVQDAAAAIPAKVLDPKPGEAILDLCAAPGGKTLQLAAAGATVTALDVSATRMERVTQNLARTGLTAACLTEDALTHSGGPYDAILLDAPCSATGTIRRHPDLPFAKDGSEFGALIDLQQAMLDHALSLLKPGGRLVYCTCSLLPDEGEVQIEDALARHPGLVADRAALERPGIDPAWITEEGGLRLRPDYWADRGGMDGFYISVLRREPPKDN</sequence>
<dbReference type="InterPro" id="IPR001678">
    <property type="entry name" value="MeTrfase_RsmB-F_NOP2_dom"/>
</dbReference>
<evidence type="ECO:0000256" key="4">
    <source>
        <dbReference type="ARBA" id="ARBA00022884"/>
    </source>
</evidence>
<dbReference type="InterPro" id="IPR006027">
    <property type="entry name" value="NusB_RsmB_TIM44"/>
</dbReference>
<dbReference type="AlphaFoldDB" id="A0A6I6IV57"/>
<dbReference type="SUPFAM" id="SSF48013">
    <property type="entry name" value="NusB-like"/>
    <property type="match status" value="1"/>
</dbReference>
<accession>A0A6I6IV57</accession>
<feature type="binding site" evidence="5">
    <location>
        <position position="302"/>
    </location>
    <ligand>
        <name>S-adenosyl-L-methionine</name>
        <dbReference type="ChEBI" id="CHEBI:59789"/>
    </ligand>
</feature>
<evidence type="ECO:0000256" key="5">
    <source>
        <dbReference type="PROSITE-ProRule" id="PRU01023"/>
    </source>
</evidence>
<proteinExistence type="inferred from homology"/>
<dbReference type="InterPro" id="IPR035926">
    <property type="entry name" value="NusB-like_sf"/>
</dbReference>
<keyword evidence="3 5" id="KW-0949">S-adenosyl-L-methionine</keyword>
<dbReference type="Pfam" id="PF01189">
    <property type="entry name" value="Methyltr_RsmB-F"/>
    <property type="match status" value="1"/>
</dbReference>
<dbReference type="OrthoDB" id="9810297at2"/>
<dbReference type="SUPFAM" id="SSF53335">
    <property type="entry name" value="S-adenosyl-L-methionine-dependent methyltransferases"/>
    <property type="match status" value="1"/>
</dbReference>
<dbReference type="PRINTS" id="PR02008">
    <property type="entry name" value="RCMTFAMILY"/>
</dbReference>
<dbReference type="InterPro" id="IPR023267">
    <property type="entry name" value="RCMT"/>
</dbReference>
<protein>
    <submittedName>
        <fullName evidence="7">Methyltransferase domain-containing protein</fullName>
    </submittedName>
</protein>
<dbReference type="GO" id="GO:0008173">
    <property type="term" value="F:RNA methyltransferase activity"/>
    <property type="evidence" value="ECO:0007669"/>
    <property type="project" value="InterPro"/>
</dbReference>
<evidence type="ECO:0000256" key="1">
    <source>
        <dbReference type="ARBA" id="ARBA00022603"/>
    </source>
</evidence>
<comment type="similarity">
    <text evidence="5">Belongs to the class I-like SAM-binding methyltransferase superfamily. RsmB/NOP family.</text>
</comment>
<dbReference type="Gene3D" id="1.10.940.10">
    <property type="entry name" value="NusB-like"/>
    <property type="match status" value="1"/>
</dbReference>
<dbReference type="GO" id="GO:0001510">
    <property type="term" value="P:RNA methylation"/>
    <property type="evidence" value="ECO:0007669"/>
    <property type="project" value="InterPro"/>
</dbReference>
<evidence type="ECO:0000256" key="3">
    <source>
        <dbReference type="ARBA" id="ARBA00022691"/>
    </source>
</evidence>
<feature type="binding site" evidence="5">
    <location>
        <begin position="240"/>
        <end position="246"/>
    </location>
    <ligand>
        <name>S-adenosyl-L-methionine</name>
        <dbReference type="ChEBI" id="CHEBI:59789"/>
    </ligand>
</feature>
<keyword evidence="8" id="KW-1185">Reference proteome</keyword>
<dbReference type="PROSITE" id="PS51686">
    <property type="entry name" value="SAM_MT_RSMB_NOP"/>
    <property type="match status" value="1"/>
</dbReference>
<keyword evidence="1 5" id="KW-0489">Methyltransferase</keyword>
<dbReference type="GO" id="GO:0006355">
    <property type="term" value="P:regulation of DNA-templated transcription"/>
    <property type="evidence" value="ECO:0007669"/>
    <property type="project" value="InterPro"/>
</dbReference>
<dbReference type="Gene3D" id="3.40.50.150">
    <property type="entry name" value="Vaccinia Virus protein VP39"/>
    <property type="match status" value="1"/>
</dbReference>
<dbReference type="KEGG" id="rom:EI983_16520"/>